<evidence type="ECO:0000313" key="3">
    <source>
        <dbReference type="EMBL" id="TDL25784.1"/>
    </source>
</evidence>
<dbReference type="GO" id="GO:0006369">
    <property type="term" value="P:termination of RNA polymerase II transcription"/>
    <property type="evidence" value="ECO:0007669"/>
    <property type="project" value="TreeGrafter"/>
</dbReference>
<dbReference type="InterPro" id="IPR045055">
    <property type="entry name" value="DNA2/NAM7-like"/>
</dbReference>
<feature type="domain" description="DNA2/NAM7 helicase helicase" evidence="1">
    <location>
        <begin position="1"/>
        <end position="48"/>
    </location>
</feature>
<accession>A0A4Y7QDT9</accession>
<dbReference type="PANTHER" id="PTHR10887:SF495">
    <property type="entry name" value="HELICASE SENATAXIN ISOFORM X1-RELATED"/>
    <property type="match status" value="1"/>
</dbReference>
<feature type="domain" description="DNA2/NAM7 helicase-like C-terminal" evidence="2">
    <location>
        <begin position="155"/>
        <end position="308"/>
    </location>
</feature>
<keyword evidence="4" id="KW-1185">Reference proteome</keyword>
<organism evidence="3 4">
    <name type="scientific">Rickenella mellea</name>
    <dbReference type="NCBI Taxonomy" id="50990"/>
    <lineage>
        <taxon>Eukaryota</taxon>
        <taxon>Fungi</taxon>
        <taxon>Dikarya</taxon>
        <taxon>Basidiomycota</taxon>
        <taxon>Agaricomycotina</taxon>
        <taxon>Agaricomycetes</taxon>
        <taxon>Hymenochaetales</taxon>
        <taxon>Rickenellaceae</taxon>
        <taxon>Rickenella</taxon>
    </lineage>
</organism>
<dbReference type="Proteomes" id="UP000294933">
    <property type="component" value="Unassembled WGS sequence"/>
</dbReference>
<dbReference type="PANTHER" id="PTHR10887">
    <property type="entry name" value="DNA2/NAM7 HELICASE FAMILY"/>
    <property type="match status" value="1"/>
</dbReference>
<dbReference type="AlphaFoldDB" id="A0A4Y7QDT9"/>
<dbReference type="GO" id="GO:0004386">
    <property type="term" value="F:helicase activity"/>
    <property type="evidence" value="ECO:0007669"/>
    <property type="project" value="InterPro"/>
</dbReference>
<evidence type="ECO:0000313" key="4">
    <source>
        <dbReference type="Proteomes" id="UP000294933"/>
    </source>
</evidence>
<dbReference type="GO" id="GO:0016604">
    <property type="term" value="C:nuclear body"/>
    <property type="evidence" value="ECO:0007669"/>
    <property type="project" value="TreeGrafter"/>
</dbReference>
<dbReference type="VEuPathDB" id="FungiDB:BD410DRAFT_813484"/>
<dbReference type="InterPro" id="IPR041677">
    <property type="entry name" value="DNA2/NAM7_AAA_11"/>
</dbReference>
<reference evidence="3 4" key="1">
    <citation type="submission" date="2018-06" db="EMBL/GenBank/DDBJ databases">
        <title>A transcriptomic atlas of mushroom development highlights an independent origin of complex multicellularity.</title>
        <authorList>
            <consortium name="DOE Joint Genome Institute"/>
            <person name="Krizsan K."/>
            <person name="Almasi E."/>
            <person name="Merenyi Z."/>
            <person name="Sahu N."/>
            <person name="Viragh M."/>
            <person name="Koszo T."/>
            <person name="Mondo S."/>
            <person name="Kiss B."/>
            <person name="Balint B."/>
            <person name="Kues U."/>
            <person name="Barry K."/>
            <person name="Hegedus J.C."/>
            <person name="Henrissat B."/>
            <person name="Johnson J."/>
            <person name="Lipzen A."/>
            <person name="Ohm R."/>
            <person name="Nagy I."/>
            <person name="Pangilinan J."/>
            <person name="Yan J."/>
            <person name="Xiong Y."/>
            <person name="Grigoriev I.V."/>
            <person name="Hibbett D.S."/>
            <person name="Nagy L.G."/>
        </authorList>
    </citation>
    <scope>NUCLEOTIDE SEQUENCE [LARGE SCALE GENOMIC DNA]</scope>
    <source>
        <strain evidence="3 4">SZMC22713</strain>
    </source>
</reference>
<evidence type="ECO:0000259" key="1">
    <source>
        <dbReference type="Pfam" id="PF13086"/>
    </source>
</evidence>
<dbReference type="CDD" id="cd18808">
    <property type="entry name" value="SF1_C_Upf1"/>
    <property type="match status" value="1"/>
</dbReference>
<dbReference type="GO" id="GO:0001147">
    <property type="term" value="F:transcription termination site sequence-specific DNA binding"/>
    <property type="evidence" value="ECO:0007669"/>
    <property type="project" value="TreeGrafter"/>
</dbReference>
<dbReference type="Pfam" id="PF13087">
    <property type="entry name" value="AAA_12"/>
    <property type="match status" value="1"/>
</dbReference>
<dbReference type="Gene3D" id="3.40.50.300">
    <property type="entry name" value="P-loop containing nucleotide triphosphate hydrolases"/>
    <property type="match status" value="3"/>
</dbReference>
<gene>
    <name evidence="3" type="ORF">BD410DRAFT_813484</name>
</gene>
<dbReference type="SUPFAM" id="SSF52540">
    <property type="entry name" value="P-loop containing nucleoside triphosphate hydrolases"/>
    <property type="match status" value="1"/>
</dbReference>
<proteinExistence type="predicted"/>
<evidence type="ECO:0008006" key="5">
    <source>
        <dbReference type="Google" id="ProtNLM"/>
    </source>
</evidence>
<dbReference type="STRING" id="50990.A0A4Y7QDT9"/>
<dbReference type="OrthoDB" id="6513042at2759"/>
<evidence type="ECO:0000259" key="2">
    <source>
        <dbReference type="Pfam" id="PF13087"/>
    </source>
</evidence>
<name>A0A4Y7QDT9_9AGAM</name>
<dbReference type="InterPro" id="IPR047187">
    <property type="entry name" value="SF1_C_Upf1"/>
</dbReference>
<sequence length="348" mass="39832">MIQGPPGTGKTTVIAAFVNSILEGSDRTVWLTAQSNVAVKNIAMKLADCNIWSWKLVVSSDFHLGWHEHLYGYNIQSHVIVTSGKLSSKLFQGCRIILCTISMLSSRLGKFGLDGTVPLQTLVVDEASQIEIGQYLPVLSRFVNVLRKICFIGDDKQYRMPPPIGDFISEHMYTSNLKSNPEHPIKNINSCQFFDITYGQEERVDKSWKNMAEVIAIMKMSELLSEKDKEFKIITPYDAQRTLIEKTLRDNELEWKDKCFNVDSFQGNEEEIIIISLVRSRDIGFLKDMRRTNVMLSRCKQQMYILSSKVFLQHFAAKTLVGKMAKHWEEAGEKWITLDQLVEGKFNF</sequence>
<dbReference type="InterPro" id="IPR027417">
    <property type="entry name" value="P-loop_NTPase"/>
</dbReference>
<dbReference type="CDD" id="cd17934">
    <property type="entry name" value="DEXXQc_Upf1-like"/>
    <property type="match status" value="1"/>
</dbReference>
<dbReference type="EMBL" id="ML170163">
    <property type="protein sequence ID" value="TDL25784.1"/>
    <property type="molecule type" value="Genomic_DNA"/>
</dbReference>
<dbReference type="Pfam" id="PF13086">
    <property type="entry name" value="AAA_11"/>
    <property type="match status" value="1"/>
</dbReference>
<protein>
    <recommendedName>
        <fullName evidence="5">P-loop containing nucleoside triphosphate hydrolase protein</fullName>
    </recommendedName>
</protein>
<dbReference type="InterPro" id="IPR041679">
    <property type="entry name" value="DNA2/NAM7-like_C"/>
</dbReference>